<dbReference type="RefSeq" id="WP_164323264.1">
    <property type="nucleotide sequence ID" value="NZ_JAAGLU010000055.1"/>
</dbReference>
<keyword evidence="2" id="KW-0732">Signal</keyword>
<dbReference type="Gene3D" id="2.30.30.40">
    <property type="entry name" value="SH3 Domains"/>
    <property type="match status" value="1"/>
</dbReference>
<gene>
    <name evidence="4" type="ORF">G3I71_40935</name>
</gene>
<feature type="signal peptide" evidence="2">
    <location>
        <begin position="1"/>
        <end position="29"/>
    </location>
</feature>
<evidence type="ECO:0000313" key="4">
    <source>
        <dbReference type="EMBL" id="NEC92007.1"/>
    </source>
</evidence>
<sequence length="188" mass="20073">MSPRTTLTRLGIAAATTALSVGAVTPALASPADDDWGSSWNQQQQNSQSSQNNQSSQSNQSNQNSQNNDGGGQQQSNNSWNQQNNNQQSNNQQSNNSSWGQHNTSSNSNTVLYKGIVTANGGLRLRSAPNRGSAIIRVVPKGAIVNIFCKTGGENVDGNSLWYLLTDGTWAWGAARYIDNIGAAPRFC</sequence>
<feature type="region of interest" description="Disordered" evidence="1">
    <location>
        <begin position="30"/>
        <end position="106"/>
    </location>
</feature>
<dbReference type="Pfam" id="PF08239">
    <property type="entry name" value="SH3_3"/>
    <property type="match status" value="1"/>
</dbReference>
<name>A0A6B3C5C7_9ACTN</name>
<comment type="caution">
    <text evidence="4">The sequence shown here is derived from an EMBL/GenBank/DDBJ whole genome shotgun (WGS) entry which is preliminary data.</text>
</comment>
<dbReference type="InterPro" id="IPR003646">
    <property type="entry name" value="SH3-like_bac-type"/>
</dbReference>
<evidence type="ECO:0000256" key="2">
    <source>
        <dbReference type="SAM" id="SignalP"/>
    </source>
</evidence>
<accession>A0A6B3C5C7</accession>
<reference evidence="4" key="1">
    <citation type="submission" date="2020-01" db="EMBL/GenBank/DDBJ databases">
        <title>Insect and environment-associated Actinomycetes.</title>
        <authorList>
            <person name="Currrie C."/>
            <person name="Chevrette M."/>
            <person name="Carlson C."/>
            <person name="Stubbendieck R."/>
            <person name="Wendt-Pienkowski E."/>
        </authorList>
    </citation>
    <scope>NUCLEOTIDE SEQUENCE</scope>
    <source>
        <strain evidence="4">SID12501</strain>
    </source>
</reference>
<dbReference type="AlphaFoldDB" id="A0A6B3C5C7"/>
<dbReference type="EMBL" id="JAAGLU010000055">
    <property type="protein sequence ID" value="NEC92007.1"/>
    <property type="molecule type" value="Genomic_DNA"/>
</dbReference>
<protein>
    <submittedName>
        <fullName evidence="4">SH3 domain-containing protein</fullName>
    </submittedName>
</protein>
<feature type="domain" description="SH3b" evidence="3">
    <location>
        <begin position="121"/>
        <end position="179"/>
    </location>
</feature>
<feature type="chain" id="PRO_5025617300" evidence="2">
    <location>
        <begin position="30"/>
        <end position="188"/>
    </location>
</feature>
<proteinExistence type="predicted"/>
<evidence type="ECO:0000256" key="1">
    <source>
        <dbReference type="SAM" id="MobiDB-lite"/>
    </source>
</evidence>
<evidence type="ECO:0000259" key="3">
    <source>
        <dbReference type="Pfam" id="PF08239"/>
    </source>
</evidence>
<feature type="compositionally biased region" description="Low complexity" evidence="1">
    <location>
        <begin position="37"/>
        <end position="101"/>
    </location>
</feature>
<organism evidence="4">
    <name type="scientific">Streptomyces sp. SID12501</name>
    <dbReference type="NCBI Taxonomy" id="2706042"/>
    <lineage>
        <taxon>Bacteria</taxon>
        <taxon>Bacillati</taxon>
        <taxon>Actinomycetota</taxon>
        <taxon>Actinomycetes</taxon>
        <taxon>Kitasatosporales</taxon>
        <taxon>Streptomycetaceae</taxon>
        <taxon>Streptomyces</taxon>
    </lineage>
</organism>